<keyword evidence="2" id="KW-1185">Reference proteome</keyword>
<organism evidence="1 2">
    <name type="scientific">Ceratopteris richardii</name>
    <name type="common">Triangle waterfern</name>
    <dbReference type="NCBI Taxonomy" id="49495"/>
    <lineage>
        <taxon>Eukaryota</taxon>
        <taxon>Viridiplantae</taxon>
        <taxon>Streptophyta</taxon>
        <taxon>Embryophyta</taxon>
        <taxon>Tracheophyta</taxon>
        <taxon>Polypodiopsida</taxon>
        <taxon>Polypodiidae</taxon>
        <taxon>Polypodiales</taxon>
        <taxon>Pteridineae</taxon>
        <taxon>Pteridaceae</taxon>
        <taxon>Parkerioideae</taxon>
        <taxon>Ceratopteris</taxon>
    </lineage>
</organism>
<evidence type="ECO:0000313" key="1">
    <source>
        <dbReference type="EMBL" id="KAH7445116.1"/>
    </source>
</evidence>
<proteinExistence type="predicted"/>
<sequence>MAASPPLKPIIPAQTLEAARRKLFTTREPITATGGGQYTMFGESFTDMLSYLTWTPTFLLGALWMVQPQEGKWSNSMKEALLHPFEWPF</sequence>
<comment type="caution">
    <text evidence="1">The sequence shown here is derived from an EMBL/GenBank/DDBJ whole genome shotgun (WGS) entry which is preliminary data.</text>
</comment>
<reference evidence="1" key="1">
    <citation type="submission" date="2021-08" db="EMBL/GenBank/DDBJ databases">
        <title>WGS assembly of Ceratopteris richardii.</title>
        <authorList>
            <person name="Marchant D.B."/>
            <person name="Chen G."/>
            <person name="Jenkins J."/>
            <person name="Shu S."/>
            <person name="Leebens-Mack J."/>
            <person name="Grimwood J."/>
            <person name="Schmutz J."/>
            <person name="Soltis P."/>
            <person name="Soltis D."/>
            <person name="Chen Z.-H."/>
        </authorList>
    </citation>
    <scope>NUCLEOTIDE SEQUENCE</scope>
    <source>
        <strain evidence="1">Whitten #5841</strain>
        <tissue evidence="1">Leaf</tissue>
    </source>
</reference>
<name>A0A8T2VGX1_CERRI</name>
<gene>
    <name evidence="1" type="ORF">KP509_02G107500</name>
</gene>
<evidence type="ECO:0000313" key="2">
    <source>
        <dbReference type="Proteomes" id="UP000825935"/>
    </source>
</evidence>
<dbReference type="EMBL" id="CM035407">
    <property type="protein sequence ID" value="KAH7445116.1"/>
    <property type="molecule type" value="Genomic_DNA"/>
</dbReference>
<dbReference type="AlphaFoldDB" id="A0A8T2VGX1"/>
<protein>
    <submittedName>
        <fullName evidence="1">Uncharacterized protein</fullName>
    </submittedName>
</protein>
<dbReference type="Proteomes" id="UP000825935">
    <property type="component" value="Chromosome 2"/>
</dbReference>
<accession>A0A8T2VGX1</accession>